<gene>
    <name evidence="4" type="ORF">MNOR_LOCUS39079</name>
</gene>
<comment type="similarity">
    <text evidence="2">Belongs to the peptidase S1 family. CLIP subfamily.</text>
</comment>
<dbReference type="Proteomes" id="UP001497623">
    <property type="component" value="Unassembled WGS sequence"/>
</dbReference>
<evidence type="ECO:0000256" key="2">
    <source>
        <dbReference type="ARBA" id="ARBA00024195"/>
    </source>
</evidence>
<evidence type="ECO:0000313" key="5">
    <source>
        <dbReference type="Proteomes" id="UP001497623"/>
    </source>
</evidence>
<dbReference type="PANTHER" id="PTHR24253">
    <property type="entry name" value="TRANSMEMBRANE PROTEASE SERINE"/>
    <property type="match status" value="1"/>
</dbReference>
<dbReference type="SMART" id="SM00020">
    <property type="entry name" value="Tryp_SPc"/>
    <property type="match status" value="1"/>
</dbReference>
<dbReference type="InterPro" id="IPR043504">
    <property type="entry name" value="Peptidase_S1_PA_chymotrypsin"/>
</dbReference>
<dbReference type="InterPro" id="IPR009003">
    <property type="entry name" value="Peptidase_S1_PA"/>
</dbReference>
<feature type="domain" description="Peptidase S1" evidence="3">
    <location>
        <begin position="1"/>
        <end position="144"/>
    </location>
</feature>
<dbReference type="Gene3D" id="2.40.10.10">
    <property type="entry name" value="Trypsin-like serine proteases"/>
    <property type="match status" value="1"/>
</dbReference>
<evidence type="ECO:0000256" key="1">
    <source>
        <dbReference type="ARBA" id="ARBA00023157"/>
    </source>
</evidence>
<protein>
    <recommendedName>
        <fullName evidence="3">Peptidase S1 domain-containing protein</fullName>
    </recommendedName>
</protein>
<dbReference type="PANTHER" id="PTHR24253:SF103">
    <property type="entry name" value="TRANSMEMBRANE PROTEASE SERINE 7"/>
    <property type="match status" value="1"/>
</dbReference>
<dbReference type="EMBL" id="CAXKWB010096645">
    <property type="protein sequence ID" value="CAL4221070.1"/>
    <property type="molecule type" value="Genomic_DNA"/>
</dbReference>
<evidence type="ECO:0000313" key="4">
    <source>
        <dbReference type="EMBL" id="CAL4221070.1"/>
    </source>
</evidence>
<proteinExistence type="inferred from homology"/>
<accession>A0AAV2SRG8</accession>
<dbReference type="AlphaFoldDB" id="A0AAV2SRG8"/>
<dbReference type="GO" id="GO:0004252">
    <property type="term" value="F:serine-type endopeptidase activity"/>
    <property type="evidence" value="ECO:0007669"/>
    <property type="project" value="InterPro"/>
</dbReference>
<keyword evidence="1" id="KW-1015">Disulfide bond</keyword>
<dbReference type="Pfam" id="PF00089">
    <property type="entry name" value="Trypsin"/>
    <property type="match status" value="1"/>
</dbReference>
<feature type="non-terminal residue" evidence="4">
    <location>
        <position position="1"/>
    </location>
</feature>
<dbReference type="PROSITE" id="PS50240">
    <property type="entry name" value="TRYPSIN_DOM"/>
    <property type="match status" value="1"/>
</dbReference>
<dbReference type="SUPFAM" id="SSF50494">
    <property type="entry name" value="Trypsin-like serine proteases"/>
    <property type="match status" value="1"/>
</dbReference>
<keyword evidence="5" id="KW-1185">Reference proteome</keyword>
<name>A0AAV2SRG8_MEGNR</name>
<dbReference type="GO" id="GO:0006508">
    <property type="term" value="P:proteolysis"/>
    <property type="evidence" value="ECO:0007669"/>
    <property type="project" value="InterPro"/>
</dbReference>
<comment type="caution">
    <text evidence="4">The sequence shown here is derived from an EMBL/GenBank/DDBJ whole genome shotgun (WGS) entry which is preliminary data.</text>
</comment>
<organism evidence="4 5">
    <name type="scientific">Meganyctiphanes norvegica</name>
    <name type="common">Northern krill</name>
    <name type="synonym">Thysanopoda norvegica</name>
    <dbReference type="NCBI Taxonomy" id="48144"/>
    <lineage>
        <taxon>Eukaryota</taxon>
        <taxon>Metazoa</taxon>
        <taxon>Ecdysozoa</taxon>
        <taxon>Arthropoda</taxon>
        <taxon>Crustacea</taxon>
        <taxon>Multicrustacea</taxon>
        <taxon>Malacostraca</taxon>
        <taxon>Eumalacostraca</taxon>
        <taxon>Eucarida</taxon>
        <taxon>Euphausiacea</taxon>
        <taxon>Euphausiidae</taxon>
        <taxon>Meganyctiphanes</taxon>
    </lineage>
</organism>
<sequence length="144" mass="15510">EANIMPICLPWGSEADEPLEKERVTITGWGRTGANMGTSNVLNEVTVPVIKNEKCASLFSTQGAAYDKKYPEGLRAESLCAGDEKGNDGCTGDSGGPAVLFRRSRYVLVGIISQGFGCGDPDSPGYYVNIHNPEHLDWINKVAF</sequence>
<dbReference type="InterPro" id="IPR001254">
    <property type="entry name" value="Trypsin_dom"/>
</dbReference>
<reference evidence="4 5" key="1">
    <citation type="submission" date="2024-05" db="EMBL/GenBank/DDBJ databases">
        <authorList>
            <person name="Wallberg A."/>
        </authorList>
    </citation>
    <scope>NUCLEOTIDE SEQUENCE [LARGE SCALE GENOMIC DNA]</scope>
</reference>
<dbReference type="FunFam" id="2.40.10.10:FF:000002">
    <property type="entry name" value="Transmembrane protease serine"/>
    <property type="match status" value="1"/>
</dbReference>
<dbReference type="CDD" id="cd00190">
    <property type="entry name" value="Tryp_SPc"/>
    <property type="match status" value="1"/>
</dbReference>
<evidence type="ECO:0000259" key="3">
    <source>
        <dbReference type="PROSITE" id="PS50240"/>
    </source>
</evidence>